<organism evidence="1 2">
    <name type="scientific">Streptomyces purpurascens</name>
    <dbReference type="NCBI Taxonomy" id="1924"/>
    <lineage>
        <taxon>Bacteria</taxon>
        <taxon>Bacillati</taxon>
        <taxon>Actinomycetota</taxon>
        <taxon>Actinomycetes</taxon>
        <taxon>Kitasatosporales</taxon>
        <taxon>Streptomycetaceae</taxon>
        <taxon>Streptomyces</taxon>
    </lineage>
</organism>
<protein>
    <submittedName>
        <fullName evidence="1">Uncharacterized protein</fullName>
    </submittedName>
</protein>
<name>A0ABZ1MJ54_STREF</name>
<accession>A0ABZ1MJ54</accession>
<dbReference type="RefSeq" id="WP_189724798.1">
    <property type="nucleotide sequence ID" value="NZ_BMUK01000006.1"/>
</dbReference>
<sequence length="47" mass="4581">MSASSRLLSGLFAVLVTTLVLGGAPSTTANGTEAVAVATSSDSLIWG</sequence>
<gene>
    <name evidence="1" type="ORF">OHU35_12760</name>
</gene>
<evidence type="ECO:0000313" key="2">
    <source>
        <dbReference type="Proteomes" id="UP001621512"/>
    </source>
</evidence>
<dbReference type="EMBL" id="CP108341">
    <property type="protein sequence ID" value="WTW26871.1"/>
    <property type="molecule type" value="Genomic_DNA"/>
</dbReference>
<reference evidence="1 2" key="1">
    <citation type="submission" date="2022-10" db="EMBL/GenBank/DDBJ databases">
        <title>The complete genomes of actinobacterial strains from the NBC collection.</title>
        <authorList>
            <person name="Joergensen T.S."/>
            <person name="Alvarez Arevalo M."/>
            <person name="Sterndorff E.B."/>
            <person name="Faurdal D."/>
            <person name="Vuksanovic O."/>
            <person name="Mourched A.-S."/>
            <person name="Charusanti P."/>
            <person name="Shaw S."/>
            <person name="Blin K."/>
            <person name="Weber T."/>
        </authorList>
    </citation>
    <scope>NUCLEOTIDE SEQUENCE [LARGE SCALE GENOMIC DNA]</scope>
    <source>
        <strain evidence="1 2">NBC_00017</strain>
    </source>
</reference>
<evidence type="ECO:0000313" key="1">
    <source>
        <dbReference type="EMBL" id="WTW26871.1"/>
    </source>
</evidence>
<proteinExistence type="predicted"/>
<keyword evidence="2" id="KW-1185">Reference proteome</keyword>
<dbReference type="Proteomes" id="UP001621512">
    <property type="component" value="Chromosome"/>
</dbReference>